<dbReference type="GO" id="GO:0031297">
    <property type="term" value="P:replication fork processing"/>
    <property type="evidence" value="ECO:0007669"/>
    <property type="project" value="TreeGrafter"/>
</dbReference>
<evidence type="ECO:0000256" key="1">
    <source>
        <dbReference type="ARBA" id="ARBA00026139"/>
    </source>
</evidence>
<evidence type="ECO:0000313" key="6">
    <source>
        <dbReference type="EMBL" id="KAK4279292.1"/>
    </source>
</evidence>
<feature type="compositionally biased region" description="Polar residues" evidence="5">
    <location>
        <begin position="76"/>
        <end position="85"/>
    </location>
</feature>
<keyword evidence="7" id="KW-1185">Reference proteome</keyword>
<dbReference type="PANTHER" id="PTHR31399">
    <property type="entry name" value="DNA-DIRECTED PRIMASE / POLYMERASE PROTEIN"/>
    <property type="match status" value="1"/>
</dbReference>
<comment type="catalytic activity">
    <reaction evidence="4">
        <text>DNA(n) + a 2'-deoxyribonucleoside 5'-triphosphate = DNA(n+1) + diphosphate</text>
        <dbReference type="Rhea" id="RHEA:22508"/>
        <dbReference type="Rhea" id="RHEA-COMP:17339"/>
        <dbReference type="Rhea" id="RHEA-COMP:17340"/>
        <dbReference type="ChEBI" id="CHEBI:33019"/>
        <dbReference type="ChEBI" id="CHEBI:61560"/>
        <dbReference type="ChEBI" id="CHEBI:173112"/>
        <dbReference type="EC" id="2.7.7.7"/>
    </reaction>
    <physiologicalReaction direction="left-to-right" evidence="4">
        <dbReference type="Rhea" id="RHEA:22509"/>
    </physiologicalReaction>
</comment>
<dbReference type="GO" id="GO:0042276">
    <property type="term" value="P:error-prone translesion synthesis"/>
    <property type="evidence" value="ECO:0007669"/>
    <property type="project" value="InterPro"/>
</dbReference>
<dbReference type="GO" id="GO:0006264">
    <property type="term" value="P:mitochondrial DNA replication"/>
    <property type="evidence" value="ECO:0007669"/>
    <property type="project" value="TreeGrafter"/>
</dbReference>
<dbReference type="GO" id="GO:0003887">
    <property type="term" value="F:DNA-directed DNA polymerase activity"/>
    <property type="evidence" value="ECO:0007669"/>
    <property type="project" value="UniProtKB-EC"/>
</dbReference>
<dbReference type="InterPro" id="IPR044917">
    <property type="entry name" value="PRIMPOL"/>
</dbReference>
<gene>
    <name evidence="6" type="ORF">QN277_011091</name>
</gene>
<dbReference type="EMBL" id="JAWXYG010000002">
    <property type="protein sequence ID" value="KAK4279292.1"/>
    <property type="molecule type" value="Genomic_DNA"/>
</dbReference>
<name>A0AAE1MXX6_9FABA</name>
<dbReference type="Proteomes" id="UP001293593">
    <property type="component" value="Unassembled WGS sequence"/>
</dbReference>
<accession>A0AAE1MXX6</accession>
<reference evidence="6" key="1">
    <citation type="submission" date="2023-10" db="EMBL/GenBank/DDBJ databases">
        <title>Chromosome-level genome of the transformable northern wattle, Acacia crassicarpa.</title>
        <authorList>
            <person name="Massaro I."/>
            <person name="Sinha N.R."/>
            <person name="Poethig S."/>
            <person name="Leichty A.R."/>
        </authorList>
    </citation>
    <scope>NUCLEOTIDE SEQUENCE</scope>
    <source>
        <strain evidence="6">Acra3RX</strain>
        <tissue evidence="6">Leaf</tissue>
    </source>
</reference>
<evidence type="ECO:0000313" key="7">
    <source>
        <dbReference type="Proteomes" id="UP001293593"/>
    </source>
</evidence>
<comment type="caution">
    <text evidence="6">The sequence shown here is derived from an EMBL/GenBank/DDBJ whole genome shotgun (WGS) entry which is preliminary data.</text>
</comment>
<organism evidence="6 7">
    <name type="scientific">Acacia crassicarpa</name>
    <name type="common">northern wattle</name>
    <dbReference type="NCBI Taxonomy" id="499986"/>
    <lineage>
        <taxon>Eukaryota</taxon>
        <taxon>Viridiplantae</taxon>
        <taxon>Streptophyta</taxon>
        <taxon>Embryophyta</taxon>
        <taxon>Tracheophyta</taxon>
        <taxon>Spermatophyta</taxon>
        <taxon>Magnoliopsida</taxon>
        <taxon>eudicotyledons</taxon>
        <taxon>Gunneridae</taxon>
        <taxon>Pentapetalae</taxon>
        <taxon>rosids</taxon>
        <taxon>fabids</taxon>
        <taxon>Fabales</taxon>
        <taxon>Fabaceae</taxon>
        <taxon>Caesalpinioideae</taxon>
        <taxon>mimosoid clade</taxon>
        <taxon>Acacieae</taxon>
        <taxon>Acacia</taxon>
    </lineage>
</organism>
<dbReference type="GO" id="GO:0005634">
    <property type="term" value="C:nucleus"/>
    <property type="evidence" value="ECO:0007669"/>
    <property type="project" value="TreeGrafter"/>
</dbReference>
<dbReference type="GO" id="GO:0009411">
    <property type="term" value="P:response to UV"/>
    <property type="evidence" value="ECO:0007669"/>
    <property type="project" value="TreeGrafter"/>
</dbReference>
<evidence type="ECO:0000256" key="3">
    <source>
        <dbReference type="ARBA" id="ARBA00044768"/>
    </source>
</evidence>
<proteinExistence type="predicted"/>
<feature type="region of interest" description="Disordered" evidence="5">
    <location>
        <begin position="38"/>
        <end position="85"/>
    </location>
</feature>
<dbReference type="GO" id="GO:0005759">
    <property type="term" value="C:mitochondrial matrix"/>
    <property type="evidence" value="ECO:0007669"/>
    <property type="project" value="TreeGrafter"/>
</dbReference>
<evidence type="ECO:0000256" key="2">
    <source>
        <dbReference type="ARBA" id="ARBA00044677"/>
    </source>
</evidence>
<comment type="catalytic activity">
    <reaction evidence="2">
        <text>ssDNA + n NTP = ssDNA/pppN(pN)n-1 hybrid + (n-1) diphosphate.</text>
        <dbReference type="EC" id="2.7.7.102"/>
    </reaction>
</comment>
<evidence type="ECO:0000256" key="5">
    <source>
        <dbReference type="SAM" id="MobiDB-lite"/>
    </source>
</evidence>
<dbReference type="PANTHER" id="PTHR31399:SF0">
    <property type="entry name" value="DNA-DIRECTED PRIMASE_POLYMERASE PROTEIN"/>
    <property type="match status" value="1"/>
</dbReference>
<dbReference type="GO" id="GO:0003682">
    <property type="term" value="F:chromatin binding"/>
    <property type="evidence" value="ECO:0007669"/>
    <property type="project" value="TreeGrafter"/>
</dbReference>
<evidence type="ECO:0000256" key="4">
    <source>
        <dbReference type="ARBA" id="ARBA00047303"/>
    </source>
</evidence>
<dbReference type="Pfam" id="PF03121">
    <property type="entry name" value="Herpes_UL52"/>
    <property type="match status" value="1"/>
</dbReference>
<dbReference type="EC" id="2.7.7.102" evidence="3"/>
<protein>
    <recommendedName>
        <fullName evidence="1">DNA-directed primase/polymerase protein</fullName>
        <ecNumber evidence="3">2.7.7.102</ecNumber>
    </recommendedName>
</protein>
<dbReference type="AlphaFoldDB" id="A0AAE1MXX6"/>
<sequence length="638" mass="73403">MEANIPSRRKGEMPSSAMDDVDRLFACFKCGLSPPQSAIRERKRTKNRLDQGSSACKISSHSGLLSPNSVEKEQKSPTTSTISQFGQATDLQSSIEKIKSVIAKANGFSLGKQFSPVVFYGSPHGVPPKRPVSYWRLLHEIRLDLFEKNRSDLREEIWVTFPRQDEAMKFAKEQDHIRIFSYQDHFSGQRRFLASTYTEFWRRYKNMDSKLRHHYEVIKEGLPCHLYFDLEFNKRVNPGKDGDEMVDLLISVILEALNEKYFICGDPEWIVELDSSTDEKFSRHLIIRIPKTAFKDNSHAGAFVSEMCSQVQNAREKDGRFEKLFVKKDSSSGDGSSQLFVDTAVYSRNRCFRLPLSSKAGKSSVLVPSGRYKCKNLGEEEMFMASLICNMDADCKKFLVEKPESNCVKTLHYDTEVNYNHEDCHQYPLEFTSSTCESDVPAAYFVGKSPFPFLDKFVESTASVGNISGKIRAWYWFSEFGLIVYSMSRNRYCERIGREHKSNHVMYVIDLRSAMYYQKCHDPDCRGYRSPMRPIPADVIYKSSAEFNSFGMVDNGQPVDHDQRHVRINDDQAQKFPSYDDNIEDSPSGSWWQEALKAVEDVENKQMTQLSTMIIDDDDEEWWRAAERTASQAEIAFK</sequence>
<feature type="compositionally biased region" description="Polar residues" evidence="5">
    <location>
        <begin position="50"/>
        <end position="69"/>
    </location>
</feature>